<dbReference type="AlphaFoldDB" id="A0A0P0C216"/>
<reference evidence="1 2" key="1">
    <citation type="submission" date="2015-08" db="EMBL/GenBank/DDBJ databases">
        <title>Complete genome sequence of Rufibacter tibetensis strain 1351t, a radiation-resistant bacterium from tibet plateau.</title>
        <authorList>
            <person name="Dai J."/>
        </authorList>
    </citation>
    <scope>NUCLEOTIDE SEQUENCE [LARGE SCALE GENOMIC DNA]</scope>
    <source>
        <strain evidence="1 2">1351</strain>
    </source>
</reference>
<gene>
    <name evidence="1" type="ORF">DC20_08280</name>
</gene>
<dbReference type="SUPFAM" id="SSF48452">
    <property type="entry name" value="TPR-like"/>
    <property type="match status" value="2"/>
</dbReference>
<dbReference type="Proteomes" id="UP000061382">
    <property type="component" value="Chromosome"/>
</dbReference>
<evidence type="ECO:0000313" key="1">
    <source>
        <dbReference type="EMBL" id="ALI98972.1"/>
    </source>
</evidence>
<evidence type="ECO:0000313" key="2">
    <source>
        <dbReference type="Proteomes" id="UP000061382"/>
    </source>
</evidence>
<dbReference type="STRING" id="512763.DC20_08280"/>
<dbReference type="Gene3D" id="1.25.40.10">
    <property type="entry name" value="Tetratricopeptide repeat domain"/>
    <property type="match status" value="3"/>
</dbReference>
<name>A0A0P0C216_9BACT</name>
<dbReference type="Pfam" id="PF13432">
    <property type="entry name" value="TPR_16"/>
    <property type="match status" value="1"/>
</dbReference>
<dbReference type="KEGG" id="rti:DC20_08280"/>
<proteinExistence type="predicted"/>
<dbReference type="RefSeq" id="WP_062543399.1">
    <property type="nucleotide sequence ID" value="NZ_CP012643.1"/>
</dbReference>
<dbReference type="PATRIC" id="fig|512763.3.peg.1823"/>
<dbReference type="EMBL" id="CP012643">
    <property type="protein sequence ID" value="ALI98972.1"/>
    <property type="molecule type" value="Genomic_DNA"/>
</dbReference>
<dbReference type="OrthoDB" id="9763354at2"/>
<dbReference type="InterPro" id="IPR011990">
    <property type="entry name" value="TPR-like_helical_dom_sf"/>
</dbReference>
<dbReference type="Pfam" id="PF13174">
    <property type="entry name" value="TPR_6"/>
    <property type="match status" value="1"/>
</dbReference>
<protein>
    <submittedName>
        <fullName evidence="1">Uncharacterized protein</fullName>
    </submittedName>
</protein>
<sequence>MKRKLLLMWLLVIGSLGFAIPQSWAQGVPEQMALAKEYLRQNEYTKAEGLFSKLIEQDVQFGLVYPDYLKTLLALRNFKEAEKLVKRAQKKYPDVPAYSIDEGRVMQASGNTAAAEKKWAQVVQTTTPENVYGVATAFQQADMLPLAEQAYLKARQLSGSEKTFAAQLLQLYAFQRKTDLLVDEVLRQVKSNSVPLTYAQNLLQNTLRDEESLTMLEQRLMTAVQAEPDATPVQELLIWTLLQRKDFGPALLQTRALDRRTQGGGTRVLSMADISLRNKDYTTAIEGYTYVMQQYRSGELYPIARQRIIQAREEQVKNTFPLDKEKIKLLAQEYESLLQELGRNDRTAEVIKELGELQAFYLDAQPEAVKNLQEVIAMPRAQPNVVAEAKLILADVYLLRGEPWESTLLYSQVEKTHKEQPLGYEAKLRNARLSYYKGDFELAQSHLDILKLATSREIANDALDLSLLIIDNTGMDTSAAALKEYAAIDFLVFQHKYPEAMAALDKLLIKYPGHSLTDEIYFQKAELLQQTGQFPEAAKNLQFIIDNPKYDILSDDALFLLAKLNEENLKQPEKAQELYNNLLVKHPGSVFVAEARKRLRKLRGDKV</sequence>
<accession>A0A0P0C216</accession>
<organism evidence="1 2">
    <name type="scientific">Rufibacter tibetensis</name>
    <dbReference type="NCBI Taxonomy" id="512763"/>
    <lineage>
        <taxon>Bacteria</taxon>
        <taxon>Pseudomonadati</taxon>
        <taxon>Bacteroidota</taxon>
        <taxon>Cytophagia</taxon>
        <taxon>Cytophagales</taxon>
        <taxon>Hymenobacteraceae</taxon>
        <taxon>Rufibacter</taxon>
    </lineage>
</organism>
<dbReference type="InterPro" id="IPR019734">
    <property type="entry name" value="TPR_rpt"/>
</dbReference>
<keyword evidence="2" id="KW-1185">Reference proteome</keyword>